<dbReference type="GO" id="GO:0003700">
    <property type="term" value="F:DNA-binding transcription factor activity"/>
    <property type="evidence" value="ECO:0007669"/>
    <property type="project" value="InterPro"/>
</dbReference>
<evidence type="ECO:0000256" key="1">
    <source>
        <dbReference type="ARBA" id="ARBA00023015"/>
    </source>
</evidence>
<keyword evidence="2" id="KW-0238">DNA-binding</keyword>
<accession>A0A3S1DRD9</accession>
<dbReference type="Pfam" id="PF12833">
    <property type="entry name" value="HTH_18"/>
    <property type="match status" value="1"/>
</dbReference>
<feature type="domain" description="HTH araC/xylS-type" evidence="4">
    <location>
        <begin position="177"/>
        <end position="275"/>
    </location>
</feature>
<name>A0A3S1DRD9_9BACL</name>
<dbReference type="InterPro" id="IPR018062">
    <property type="entry name" value="HTH_AraC-typ_CS"/>
</dbReference>
<dbReference type="InterPro" id="IPR037923">
    <property type="entry name" value="HTH-like"/>
</dbReference>
<dbReference type="RefSeq" id="WP_127192863.1">
    <property type="nucleotide sequence ID" value="NZ_RZNY01000011.1"/>
</dbReference>
<dbReference type="InterPro" id="IPR020449">
    <property type="entry name" value="Tscrpt_reg_AraC-type_HTH"/>
</dbReference>
<dbReference type="PROSITE" id="PS01124">
    <property type="entry name" value="HTH_ARAC_FAMILY_2"/>
    <property type="match status" value="1"/>
</dbReference>
<evidence type="ECO:0000313" key="5">
    <source>
        <dbReference type="EMBL" id="RUT45588.1"/>
    </source>
</evidence>
<dbReference type="GO" id="GO:0043565">
    <property type="term" value="F:sequence-specific DNA binding"/>
    <property type="evidence" value="ECO:0007669"/>
    <property type="project" value="InterPro"/>
</dbReference>
<dbReference type="InterPro" id="IPR009057">
    <property type="entry name" value="Homeodomain-like_sf"/>
</dbReference>
<keyword evidence="6" id="KW-1185">Reference proteome</keyword>
<dbReference type="PANTHER" id="PTHR43280:SF2">
    <property type="entry name" value="HTH-TYPE TRANSCRIPTIONAL REGULATOR EXSA"/>
    <property type="match status" value="1"/>
</dbReference>
<reference evidence="5 6" key="1">
    <citation type="submission" date="2018-12" db="EMBL/GenBank/DDBJ databases">
        <authorList>
            <person name="Sun L."/>
            <person name="Chen Z."/>
        </authorList>
    </citation>
    <scope>NUCLEOTIDE SEQUENCE [LARGE SCALE GENOMIC DNA]</scope>
    <source>
        <strain evidence="5 6">DSM 15890</strain>
    </source>
</reference>
<sequence>MSHFQCNPFRPLEGNPASIHLLFWGKEDCVPGHTVGPGVRDVYKIHFIHKGKGIVRVGADTLELVAGQGFLIIPDVVYYYEADDADPWTYSWIGFQGEDVPELLSRTYLTPTSPVFPMDNKIMPTLYEQLSSASLSQIALDLRLSSIFYDFLATWIETTQNNLPKMSMSRGQDRYVHQTLEFLHAHFCEDISLAHHAESMGIDRKHLSVLFKKALDVPPREYLMHYRMNKACELLGTGKYTVGEVARSVGYQDPLLFSRMFKKVKGMPPSNYQHNQRENQTLIHI</sequence>
<dbReference type="InterPro" id="IPR003313">
    <property type="entry name" value="AraC-bd"/>
</dbReference>
<dbReference type="PROSITE" id="PS00041">
    <property type="entry name" value="HTH_ARAC_FAMILY_1"/>
    <property type="match status" value="1"/>
</dbReference>
<proteinExistence type="predicted"/>
<dbReference type="SUPFAM" id="SSF51215">
    <property type="entry name" value="Regulatory protein AraC"/>
    <property type="match status" value="1"/>
</dbReference>
<dbReference type="PANTHER" id="PTHR43280">
    <property type="entry name" value="ARAC-FAMILY TRANSCRIPTIONAL REGULATOR"/>
    <property type="match status" value="1"/>
</dbReference>
<gene>
    <name evidence="5" type="ORF">EJP82_14960</name>
</gene>
<organism evidence="5 6">
    <name type="scientific">Paenibacillus anaericanus</name>
    <dbReference type="NCBI Taxonomy" id="170367"/>
    <lineage>
        <taxon>Bacteria</taxon>
        <taxon>Bacillati</taxon>
        <taxon>Bacillota</taxon>
        <taxon>Bacilli</taxon>
        <taxon>Bacillales</taxon>
        <taxon>Paenibacillaceae</taxon>
        <taxon>Paenibacillus</taxon>
    </lineage>
</organism>
<dbReference type="OrthoDB" id="9813413at2"/>
<dbReference type="EMBL" id="RZNY01000011">
    <property type="protein sequence ID" value="RUT45588.1"/>
    <property type="molecule type" value="Genomic_DNA"/>
</dbReference>
<dbReference type="SMART" id="SM00342">
    <property type="entry name" value="HTH_ARAC"/>
    <property type="match status" value="1"/>
</dbReference>
<dbReference type="AlphaFoldDB" id="A0A3S1DRD9"/>
<evidence type="ECO:0000256" key="3">
    <source>
        <dbReference type="ARBA" id="ARBA00023163"/>
    </source>
</evidence>
<dbReference type="PRINTS" id="PR00032">
    <property type="entry name" value="HTHARAC"/>
</dbReference>
<comment type="caution">
    <text evidence="5">The sequence shown here is derived from an EMBL/GenBank/DDBJ whole genome shotgun (WGS) entry which is preliminary data.</text>
</comment>
<evidence type="ECO:0000256" key="2">
    <source>
        <dbReference type="ARBA" id="ARBA00023125"/>
    </source>
</evidence>
<evidence type="ECO:0000259" key="4">
    <source>
        <dbReference type="PROSITE" id="PS01124"/>
    </source>
</evidence>
<dbReference type="CDD" id="cd06986">
    <property type="entry name" value="cupin_MmsR-like_N"/>
    <property type="match status" value="1"/>
</dbReference>
<dbReference type="Proteomes" id="UP000279446">
    <property type="component" value="Unassembled WGS sequence"/>
</dbReference>
<dbReference type="InterPro" id="IPR018060">
    <property type="entry name" value="HTH_AraC"/>
</dbReference>
<evidence type="ECO:0000313" key="6">
    <source>
        <dbReference type="Proteomes" id="UP000279446"/>
    </source>
</evidence>
<keyword evidence="1" id="KW-0805">Transcription regulation</keyword>
<dbReference type="Gene3D" id="1.10.10.60">
    <property type="entry name" value="Homeodomain-like"/>
    <property type="match status" value="2"/>
</dbReference>
<protein>
    <submittedName>
        <fullName evidence="5">AraC family transcriptional regulator</fullName>
    </submittedName>
</protein>
<dbReference type="Pfam" id="PF02311">
    <property type="entry name" value="AraC_binding"/>
    <property type="match status" value="1"/>
</dbReference>
<keyword evidence="3" id="KW-0804">Transcription</keyword>
<dbReference type="Gene3D" id="2.60.120.280">
    <property type="entry name" value="Regulatory protein AraC"/>
    <property type="match status" value="1"/>
</dbReference>
<dbReference type="SUPFAM" id="SSF46689">
    <property type="entry name" value="Homeodomain-like"/>
    <property type="match status" value="2"/>
</dbReference>